<dbReference type="Pfam" id="PF11720">
    <property type="entry name" value="Inhibitor_I78"/>
    <property type="match status" value="1"/>
</dbReference>
<accession>A0ABV6SWJ9</accession>
<feature type="chain" id="PRO_5045297305" evidence="1">
    <location>
        <begin position="23"/>
        <end position="114"/>
    </location>
</feature>
<keyword evidence="1" id="KW-0732">Signal</keyword>
<dbReference type="InterPro" id="IPR021719">
    <property type="entry name" value="Prot_inh_I78"/>
</dbReference>
<name>A0ABV6SWJ9_9GAMM</name>
<protein>
    <submittedName>
        <fullName evidence="2">I78 family peptidase inhibitor</fullName>
    </submittedName>
</protein>
<feature type="signal peptide" evidence="1">
    <location>
        <begin position="1"/>
        <end position="22"/>
    </location>
</feature>
<evidence type="ECO:0000313" key="3">
    <source>
        <dbReference type="Proteomes" id="UP001589898"/>
    </source>
</evidence>
<proteinExistence type="predicted"/>
<keyword evidence="3" id="KW-1185">Reference proteome</keyword>
<dbReference type="PANTHER" id="PTHR39600:SF1">
    <property type="entry name" value="PEPTIDASE INHIBITOR I78 FAMILY PROTEIN"/>
    <property type="match status" value="1"/>
</dbReference>
<dbReference type="Gene3D" id="3.30.10.10">
    <property type="entry name" value="Trypsin Inhibitor V, subunit A"/>
    <property type="match status" value="1"/>
</dbReference>
<evidence type="ECO:0000256" key="1">
    <source>
        <dbReference type="SAM" id="SignalP"/>
    </source>
</evidence>
<reference evidence="2 3" key="1">
    <citation type="submission" date="2024-09" db="EMBL/GenBank/DDBJ databases">
        <authorList>
            <person name="Sun Q."/>
            <person name="Mori K."/>
        </authorList>
    </citation>
    <scope>NUCLEOTIDE SEQUENCE [LARGE SCALE GENOMIC DNA]</scope>
    <source>
        <strain evidence="2 3">KCTC 52403</strain>
    </source>
</reference>
<gene>
    <name evidence="2" type="ORF">ACFFFU_06870</name>
</gene>
<evidence type="ECO:0000313" key="2">
    <source>
        <dbReference type="EMBL" id="MFC0717469.1"/>
    </source>
</evidence>
<dbReference type="Proteomes" id="UP001589898">
    <property type="component" value="Unassembled WGS sequence"/>
</dbReference>
<sequence length="114" mass="11140">MPTLPTARTAAALLAAPLVCMAAACSSTTPGGGGGTPAPVITDGNLGGTCDAKAASAYVGQAISEQVAEQAKAAAGARGVRIIRPGIAVTMDYRAGRLNLELDDAGRIVKASCG</sequence>
<dbReference type="RefSeq" id="WP_189497879.1">
    <property type="nucleotide sequence ID" value="NZ_BMZT01000008.1"/>
</dbReference>
<dbReference type="PANTHER" id="PTHR39600">
    <property type="entry name" value="PEPTIDASE INHIBITOR I78 FAMILY PROTEIN"/>
    <property type="match status" value="1"/>
</dbReference>
<dbReference type="EMBL" id="JBHLTF010000028">
    <property type="protein sequence ID" value="MFC0717469.1"/>
    <property type="molecule type" value="Genomic_DNA"/>
</dbReference>
<organism evidence="2 3">
    <name type="scientific">Luteimonas padinae</name>
    <dbReference type="NCBI Taxonomy" id="1714359"/>
    <lineage>
        <taxon>Bacteria</taxon>
        <taxon>Pseudomonadati</taxon>
        <taxon>Pseudomonadota</taxon>
        <taxon>Gammaproteobacteria</taxon>
        <taxon>Lysobacterales</taxon>
        <taxon>Lysobacteraceae</taxon>
        <taxon>Luteimonas</taxon>
    </lineage>
</organism>
<comment type="caution">
    <text evidence="2">The sequence shown here is derived from an EMBL/GenBank/DDBJ whole genome shotgun (WGS) entry which is preliminary data.</text>
</comment>